<proteinExistence type="predicted"/>
<feature type="domain" description="CCHC-type" evidence="3">
    <location>
        <begin position="182"/>
        <end position="196"/>
    </location>
</feature>
<keyword evidence="1" id="KW-0479">Metal-binding</keyword>
<keyword evidence="1" id="KW-0862">Zinc</keyword>
<organism evidence="4 5">
    <name type="scientific">Tanacetum coccineum</name>
    <dbReference type="NCBI Taxonomy" id="301880"/>
    <lineage>
        <taxon>Eukaryota</taxon>
        <taxon>Viridiplantae</taxon>
        <taxon>Streptophyta</taxon>
        <taxon>Embryophyta</taxon>
        <taxon>Tracheophyta</taxon>
        <taxon>Spermatophyta</taxon>
        <taxon>Magnoliopsida</taxon>
        <taxon>eudicotyledons</taxon>
        <taxon>Gunneridae</taxon>
        <taxon>Pentapetalae</taxon>
        <taxon>asterids</taxon>
        <taxon>campanulids</taxon>
        <taxon>Asterales</taxon>
        <taxon>Asteraceae</taxon>
        <taxon>Asteroideae</taxon>
        <taxon>Anthemideae</taxon>
        <taxon>Anthemidinae</taxon>
        <taxon>Tanacetum</taxon>
    </lineage>
</organism>
<reference evidence="4" key="1">
    <citation type="journal article" date="2022" name="Int. J. Mol. Sci.">
        <title>Draft Genome of Tanacetum Coccineum: Genomic Comparison of Closely Related Tanacetum-Family Plants.</title>
        <authorList>
            <person name="Yamashiro T."/>
            <person name="Shiraishi A."/>
            <person name="Nakayama K."/>
            <person name="Satake H."/>
        </authorList>
    </citation>
    <scope>NUCLEOTIDE SEQUENCE</scope>
</reference>
<evidence type="ECO:0000313" key="5">
    <source>
        <dbReference type="Proteomes" id="UP001151760"/>
    </source>
</evidence>
<name>A0ABQ5ICH0_9ASTR</name>
<evidence type="ECO:0000256" key="2">
    <source>
        <dbReference type="SAM" id="MobiDB-lite"/>
    </source>
</evidence>
<dbReference type="SMART" id="SM00343">
    <property type="entry name" value="ZnF_C2HC"/>
    <property type="match status" value="1"/>
</dbReference>
<dbReference type="EMBL" id="BQNB010020618">
    <property type="protein sequence ID" value="GJT97847.1"/>
    <property type="molecule type" value="Genomic_DNA"/>
</dbReference>
<dbReference type="Gene3D" id="4.10.60.10">
    <property type="entry name" value="Zinc finger, CCHC-type"/>
    <property type="match status" value="1"/>
</dbReference>
<feature type="compositionally biased region" description="Polar residues" evidence="2">
    <location>
        <begin position="265"/>
        <end position="275"/>
    </location>
</feature>
<keyword evidence="5" id="KW-1185">Reference proteome</keyword>
<evidence type="ECO:0000313" key="4">
    <source>
        <dbReference type="EMBL" id="GJT97847.1"/>
    </source>
</evidence>
<evidence type="ECO:0000259" key="3">
    <source>
        <dbReference type="PROSITE" id="PS50158"/>
    </source>
</evidence>
<dbReference type="Proteomes" id="UP001151760">
    <property type="component" value="Unassembled WGS sequence"/>
</dbReference>
<dbReference type="SUPFAM" id="SSF57756">
    <property type="entry name" value="Retrovirus zinc finger-like domains"/>
    <property type="match status" value="1"/>
</dbReference>
<evidence type="ECO:0000256" key="1">
    <source>
        <dbReference type="PROSITE-ProRule" id="PRU00047"/>
    </source>
</evidence>
<dbReference type="InterPro" id="IPR036875">
    <property type="entry name" value="Znf_CCHC_sf"/>
</dbReference>
<keyword evidence="1" id="KW-0863">Zinc-finger</keyword>
<feature type="region of interest" description="Disordered" evidence="2">
    <location>
        <begin position="265"/>
        <end position="289"/>
    </location>
</feature>
<dbReference type="PROSITE" id="PS50158">
    <property type="entry name" value="ZF_CCHC"/>
    <property type="match status" value="1"/>
</dbReference>
<protein>
    <submittedName>
        <fullName evidence="4">Ribonuclease H-like domain-containing protein</fullName>
    </submittedName>
</protein>
<dbReference type="InterPro" id="IPR001878">
    <property type="entry name" value="Znf_CCHC"/>
</dbReference>
<accession>A0ABQ5ICH0</accession>
<comment type="caution">
    <text evidence="4">The sequence shown here is derived from an EMBL/GenBank/DDBJ whole genome shotgun (WGS) entry which is preliminary data.</text>
</comment>
<gene>
    <name evidence="4" type="ORF">Tco_1093365</name>
</gene>
<sequence>MAPVESPHVVSSVKLPILKKEGLDKAYDRFQKLISLLEVHGAAVSNEDANEKFLRALPSSWNNVALIMRNKTGIDDLDIDDLYNNLKVSEADIKSSFGSSSNSHNVAFLSAEDTNSINESNSPQLDDEDLKQIDHDDLEEMDLKWQVAMLSMRVKRFYKKTGRKLIFNGKEPVGFDKTKVECFNCHRRGHFARECRATRNQGNRNGDAGYRSRDNTRRIVPVETSDALVVQDNALISKRDCGYLREDNSEFDSRLDDSVYRPTANKASASISNGEESVPPPSNTGVEMPRVKSIRPSGVIIEDWVSDDDEDIFQSNDSQTTVKPSFKKIKFTKAMNVPVSKENFNTIRVNGVNTVRQTTISIVKGNGVTTVKASAGCVWRPKKTDLNNGFKDNSVQGSQKSKIIDPQGNSKSVVLYDMEQSLTSDYQDIVGGFLFFGGSTRGGEDNRDWSGVIELKQVNKLVEGNLVDGIPAKTFENEAHTWCCLSEGKATQSLL</sequence>
<reference evidence="4" key="2">
    <citation type="submission" date="2022-01" db="EMBL/GenBank/DDBJ databases">
        <authorList>
            <person name="Yamashiro T."/>
            <person name="Shiraishi A."/>
            <person name="Satake H."/>
            <person name="Nakayama K."/>
        </authorList>
    </citation>
    <scope>NUCLEOTIDE SEQUENCE</scope>
</reference>